<evidence type="ECO:0000313" key="2">
    <source>
        <dbReference type="Proteomes" id="UP001164539"/>
    </source>
</evidence>
<dbReference type="Proteomes" id="UP001164539">
    <property type="component" value="Chromosome 3"/>
</dbReference>
<gene>
    <name evidence="1" type="ORF">OWV82_006506</name>
</gene>
<name>A0ACC1YH19_MELAZ</name>
<keyword evidence="2" id="KW-1185">Reference proteome</keyword>
<proteinExistence type="predicted"/>
<organism evidence="1 2">
    <name type="scientific">Melia azedarach</name>
    <name type="common">Chinaberry tree</name>
    <dbReference type="NCBI Taxonomy" id="155640"/>
    <lineage>
        <taxon>Eukaryota</taxon>
        <taxon>Viridiplantae</taxon>
        <taxon>Streptophyta</taxon>
        <taxon>Embryophyta</taxon>
        <taxon>Tracheophyta</taxon>
        <taxon>Spermatophyta</taxon>
        <taxon>Magnoliopsida</taxon>
        <taxon>eudicotyledons</taxon>
        <taxon>Gunneridae</taxon>
        <taxon>Pentapetalae</taxon>
        <taxon>rosids</taxon>
        <taxon>malvids</taxon>
        <taxon>Sapindales</taxon>
        <taxon>Meliaceae</taxon>
        <taxon>Melia</taxon>
    </lineage>
</organism>
<protein>
    <submittedName>
        <fullName evidence="1">Xyloglucan galactosyltransferase KATAMARI1</fullName>
    </submittedName>
</protein>
<evidence type="ECO:0000313" key="1">
    <source>
        <dbReference type="EMBL" id="KAJ4723096.1"/>
    </source>
</evidence>
<keyword evidence="1" id="KW-0328">Glycosyltransferase</keyword>
<accession>A0ACC1YH19</accession>
<sequence>MDKQFAGKYFCQLWIAFIVAIILCLLLIRINYSSVIGSNVDVKVLVNNYVNGEQKEMNRNNSHQDLCLGRYIYIHDLPSQYNEDLLRNCDHLFTRKGEKFRMCVYTENSGFGRQINSTSWFITNQFSLELIFHSRMKKYDCLTNDSKIASAIFVPFYAGLELRPHLWGFSTSVRDKSGRNLLKWLAEKPEWKRMWGMDHFLVAGRISNDFRRNSDKKGAWGQDEGNSIRAIVIRQCLDSSNECKILDCTNTAATDCSNPIDVMKVFKMSVFCLQPPGDSFTRRSIFDSILAGCIPVFFHPGSAYAQYIWHLPKNHTKYSVLIPGGRLRDKRVRITDILLQISKREVEAMREEVIRLIPRIIYRDHRFESEAMEDDAFDIALKGILDTIDSFRKEIREGRDPSINFAARNVSKFKLLP</sequence>
<keyword evidence="1" id="KW-0808">Transferase</keyword>
<reference evidence="1 2" key="1">
    <citation type="journal article" date="2023" name="Science">
        <title>Complex scaffold remodeling in plant triterpene biosynthesis.</title>
        <authorList>
            <person name="De La Pena R."/>
            <person name="Hodgson H."/>
            <person name="Liu J.C."/>
            <person name="Stephenson M.J."/>
            <person name="Martin A.C."/>
            <person name="Owen C."/>
            <person name="Harkess A."/>
            <person name="Leebens-Mack J."/>
            <person name="Jimenez L.E."/>
            <person name="Osbourn A."/>
            <person name="Sattely E.S."/>
        </authorList>
    </citation>
    <scope>NUCLEOTIDE SEQUENCE [LARGE SCALE GENOMIC DNA]</scope>
    <source>
        <strain evidence="2">cv. JPN11</strain>
        <tissue evidence="1">Leaf</tissue>
    </source>
</reference>
<comment type="caution">
    <text evidence="1">The sequence shown here is derived from an EMBL/GenBank/DDBJ whole genome shotgun (WGS) entry which is preliminary data.</text>
</comment>
<dbReference type="EMBL" id="CM051396">
    <property type="protein sequence ID" value="KAJ4723096.1"/>
    <property type="molecule type" value="Genomic_DNA"/>
</dbReference>